<accession>W2T305</accession>
<name>W2T305_NECAM</name>
<evidence type="ECO:0000313" key="2">
    <source>
        <dbReference type="Proteomes" id="UP000053676"/>
    </source>
</evidence>
<dbReference type="KEGG" id="nai:NECAME_11801"/>
<evidence type="ECO:0000313" key="1">
    <source>
        <dbReference type="EMBL" id="ETN76263.1"/>
    </source>
</evidence>
<dbReference type="AlphaFoldDB" id="W2T305"/>
<keyword evidence="2" id="KW-1185">Reference proteome</keyword>
<sequence>MDGLSRHNEIGKSPSLLILLKAVGSDVKFFTRSSEGNFGVEITNYDVVVGCKTARSPEKKTFGKGNPANAKT</sequence>
<protein>
    <submittedName>
        <fullName evidence="1">Uncharacterized protein</fullName>
    </submittedName>
</protein>
<reference evidence="2" key="1">
    <citation type="journal article" date="2014" name="Nat. Genet.">
        <title>Genome of the human hookworm Necator americanus.</title>
        <authorList>
            <person name="Tang Y.T."/>
            <person name="Gao X."/>
            <person name="Rosa B.A."/>
            <person name="Abubucker S."/>
            <person name="Hallsworth-Pepin K."/>
            <person name="Martin J."/>
            <person name="Tyagi R."/>
            <person name="Heizer E."/>
            <person name="Zhang X."/>
            <person name="Bhonagiri-Palsikar V."/>
            <person name="Minx P."/>
            <person name="Warren W.C."/>
            <person name="Wang Q."/>
            <person name="Zhan B."/>
            <person name="Hotez P.J."/>
            <person name="Sternberg P.W."/>
            <person name="Dougall A."/>
            <person name="Gaze S.T."/>
            <person name="Mulvenna J."/>
            <person name="Sotillo J."/>
            <person name="Ranganathan S."/>
            <person name="Rabelo E.M."/>
            <person name="Wilson R.K."/>
            <person name="Felgner P.L."/>
            <person name="Bethony J."/>
            <person name="Hawdon J.M."/>
            <person name="Gasser R.B."/>
            <person name="Loukas A."/>
            <person name="Mitreva M."/>
        </authorList>
    </citation>
    <scope>NUCLEOTIDE SEQUENCE [LARGE SCALE GENOMIC DNA]</scope>
</reference>
<proteinExistence type="predicted"/>
<gene>
    <name evidence="1" type="ORF">NECAME_11801</name>
</gene>
<dbReference type="Proteomes" id="UP000053676">
    <property type="component" value="Unassembled WGS sequence"/>
</dbReference>
<organism evidence="1 2">
    <name type="scientific">Necator americanus</name>
    <name type="common">Human hookworm</name>
    <dbReference type="NCBI Taxonomy" id="51031"/>
    <lineage>
        <taxon>Eukaryota</taxon>
        <taxon>Metazoa</taxon>
        <taxon>Ecdysozoa</taxon>
        <taxon>Nematoda</taxon>
        <taxon>Chromadorea</taxon>
        <taxon>Rhabditida</taxon>
        <taxon>Rhabditina</taxon>
        <taxon>Rhabditomorpha</taxon>
        <taxon>Strongyloidea</taxon>
        <taxon>Ancylostomatidae</taxon>
        <taxon>Bunostominae</taxon>
        <taxon>Necator</taxon>
    </lineage>
</organism>
<dbReference type="EMBL" id="KI660238">
    <property type="protein sequence ID" value="ETN76263.1"/>
    <property type="molecule type" value="Genomic_DNA"/>
</dbReference>